<evidence type="ECO:0000313" key="3">
    <source>
        <dbReference type="EMBL" id="QPK79544.1"/>
    </source>
</evidence>
<reference evidence="3 4" key="1">
    <citation type="submission" date="2020-11" db="EMBL/GenBank/DDBJ databases">
        <title>Corynebacterium sp. ZJ-599.</title>
        <authorList>
            <person name="Zhou J."/>
        </authorList>
    </citation>
    <scope>NUCLEOTIDE SEQUENCE [LARGE SCALE GENOMIC DNA]</scope>
    <source>
        <strain evidence="3 4">ZJ-599</strain>
    </source>
</reference>
<evidence type="ECO:0000259" key="2">
    <source>
        <dbReference type="Pfam" id="PF19803"/>
    </source>
</evidence>
<keyword evidence="4" id="KW-1185">Reference proteome</keyword>
<proteinExistence type="predicted"/>
<feature type="transmembrane region" description="Helical" evidence="1">
    <location>
        <begin position="77"/>
        <end position="100"/>
    </location>
</feature>
<dbReference type="InterPro" id="IPR046253">
    <property type="entry name" value="DUF6286"/>
</dbReference>
<keyword evidence="1" id="KW-1133">Transmembrane helix</keyword>
<feature type="transmembrane region" description="Helical" evidence="1">
    <location>
        <begin position="34"/>
        <end position="57"/>
    </location>
</feature>
<accession>A0A7T0KFF5</accession>
<feature type="domain" description="DUF6286" evidence="2">
    <location>
        <begin position="90"/>
        <end position="191"/>
    </location>
</feature>
<organism evidence="3 4">
    <name type="scientific">Corynebacterium lizhenjunii</name>
    <dbReference type="NCBI Taxonomy" id="2709394"/>
    <lineage>
        <taxon>Bacteria</taxon>
        <taxon>Bacillati</taxon>
        <taxon>Actinomycetota</taxon>
        <taxon>Actinomycetes</taxon>
        <taxon>Mycobacteriales</taxon>
        <taxon>Corynebacteriaceae</taxon>
        <taxon>Corynebacterium</taxon>
    </lineage>
</organism>
<protein>
    <recommendedName>
        <fullName evidence="2">DUF6286 domain-containing protein</fullName>
    </recommendedName>
</protein>
<name>A0A7T0KFF5_9CORY</name>
<keyword evidence="1" id="KW-0472">Membrane</keyword>
<dbReference type="Proteomes" id="UP000594681">
    <property type="component" value="Chromosome"/>
</dbReference>
<dbReference type="Pfam" id="PF19803">
    <property type="entry name" value="DUF6286"/>
    <property type="match status" value="1"/>
</dbReference>
<keyword evidence="1" id="KW-0812">Transmembrane</keyword>
<dbReference type="KEGG" id="cliz:G7Y31_02200"/>
<dbReference type="EMBL" id="CP064954">
    <property type="protein sequence ID" value="QPK79544.1"/>
    <property type="molecule type" value="Genomic_DNA"/>
</dbReference>
<gene>
    <name evidence="3" type="ORF">G7Y31_02200</name>
</gene>
<evidence type="ECO:0000256" key="1">
    <source>
        <dbReference type="SAM" id="Phobius"/>
    </source>
</evidence>
<sequence length="201" mass="21433">MTTPADTVDSFPAVQVPESVTPGQEPVASPKVRWAGLLTGVVFVALAAVLGRELWALNTGATSWVRPVLDLAAEPVLESWMLFALAGVIVLGLLAIWAAVAPRKRTHLRLQSPAGMDISMWTRRVDIARRASAVARRVPGVTAARSQASRSKLALTVNGDIDDPALAARVKEAVTHELSALAHGLDVQVTVQRLEEVDINV</sequence>
<dbReference type="AlphaFoldDB" id="A0A7T0KFF5"/>
<evidence type="ECO:0000313" key="4">
    <source>
        <dbReference type="Proteomes" id="UP000594681"/>
    </source>
</evidence>
<dbReference type="RefSeq" id="WP_165010641.1">
    <property type="nucleotide sequence ID" value="NZ_CP064954.1"/>
</dbReference>